<dbReference type="AlphaFoldDB" id="L0ICV1"/>
<name>L0ICV1_HALRX</name>
<dbReference type="HOGENOM" id="CLU_2597607_0_0_2"/>
<dbReference type="OrthoDB" id="350126at2157"/>
<proteinExistence type="predicted"/>
<dbReference type="Proteomes" id="UP000010846">
    <property type="component" value="Chromosome"/>
</dbReference>
<dbReference type="eggNOG" id="arCOG13155">
    <property type="taxonomic scope" value="Archaea"/>
</dbReference>
<dbReference type="EMBL" id="CP003050">
    <property type="protein sequence ID" value="AGB17370.1"/>
    <property type="molecule type" value="Genomic_DNA"/>
</dbReference>
<gene>
    <name evidence="1" type="ordered locus">Halru_2799</name>
</gene>
<sequence>MSPEIVFGEDRKEYLADLFNKIITDEGYLRDRNSGEIVKDDNTGKKLTIEDLGIVYHGSEHYVKDDVGDILHYTTEVEE</sequence>
<evidence type="ECO:0000313" key="2">
    <source>
        <dbReference type="Proteomes" id="UP000010846"/>
    </source>
</evidence>
<keyword evidence="2" id="KW-1185">Reference proteome</keyword>
<evidence type="ECO:0000313" key="1">
    <source>
        <dbReference type="EMBL" id="AGB17370.1"/>
    </source>
</evidence>
<accession>L0ICV1</accession>
<reference evidence="1" key="1">
    <citation type="submission" date="2011-09" db="EMBL/GenBank/DDBJ databases">
        <title>Complete sequence of Halovivax ruber XH-70.</title>
        <authorList>
            <consortium name="US DOE Joint Genome Institute"/>
            <person name="Lucas S."/>
            <person name="Han J."/>
            <person name="Lapidus A."/>
            <person name="Cheng J.-F."/>
            <person name="Goodwin L."/>
            <person name="Pitluck S."/>
            <person name="Peters L."/>
            <person name="Mikhailova N."/>
            <person name="Davenport K."/>
            <person name="Detter J.C."/>
            <person name="Han C."/>
            <person name="Tapia R."/>
            <person name="Land M."/>
            <person name="Hauser L."/>
            <person name="Kyrpides N."/>
            <person name="Ivanova N."/>
            <person name="Pagani I."/>
            <person name="Sproer C."/>
            <person name="Anderson I."/>
            <person name="Woyke T."/>
        </authorList>
    </citation>
    <scope>NUCLEOTIDE SEQUENCE</scope>
    <source>
        <strain evidence="1">XH-70</strain>
    </source>
</reference>
<dbReference type="RefSeq" id="WP_015301962.1">
    <property type="nucleotide sequence ID" value="NC_019964.1"/>
</dbReference>
<dbReference type="GeneID" id="14377615"/>
<dbReference type="KEGG" id="hru:Halru_2799"/>
<protein>
    <submittedName>
        <fullName evidence="1">Uncharacterized protein</fullName>
    </submittedName>
</protein>
<organism evidence="1 2">
    <name type="scientific">Halovivax ruber (strain DSM 18193 / JCM 13892 / XH-70)</name>
    <dbReference type="NCBI Taxonomy" id="797302"/>
    <lineage>
        <taxon>Archaea</taxon>
        <taxon>Methanobacteriati</taxon>
        <taxon>Methanobacteriota</taxon>
        <taxon>Stenosarchaea group</taxon>
        <taxon>Halobacteria</taxon>
        <taxon>Halobacteriales</taxon>
        <taxon>Natrialbaceae</taxon>
        <taxon>Halovivax</taxon>
    </lineage>
</organism>